<keyword evidence="2 4" id="KW-0863">Zinc-finger</keyword>
<evidence type="ECO:0000313" key="7">
    <source>
        <dbReference type="EMBL" id="OQO13678.1"/>
    </source>
</evidence>
<keyword evidence="8" id="KW-1185">Reference proteome</keyword>
<dbReference type="Pfam" id="PF13639">
    <property type="entry name" value="zf-RING_2"/>
    <property type="match status" value="1"/>
</dbReference>
<keyword evidence="3" id="KW-0862">Zinc</keyword>
<dbReference type="SMART" id="SM00184">
    <property type="entry name" value="RING"/>
    <property type="match status" value="1"/>
</dbReference>
<proteinExistence type="predicted"/>
<keyword evidence="1" id="KW-0479">Metal-binding</keyword>
<feature type="compositionally biased region" description="Acidic residues" evidence="5">
    <location>
        <begin position="67"/>
        <end position="77"/>
    </location>
</feature>
<dbReference type="Proteomes" id="UP000192596">
    <property type="component" value="Unassembled WGS sequence"/>
</dbReference>
<dbReference type="InParanoid" id="A0A1V8TQY0"/>
<evidence type="ECO:0000259" key="6">
    <source>
        <dbReference type="PROSITE" id="PS50089"/>
    </source>
</evidence>
<evidence type="ECO:0000256" key="3">
    <source>
        <dbReference type="ARBA" id="ARBA00022833"/>
    </source>
</evidence>
<dbReference type="EMBL" id="NAJO01000003">
    <property type="protein sequence ID" value="OQO13678.1"/>
    <property type="molecule type" value="Genomic_DNA"/>
</dbReference>
<feature type="region of interest" description="Disordered" evidence="5">
    <location>
        <begin position="36"/>
        <end position="104"/>
    </location>
</feature>
<dbReference type="SUPFAM" id="SSF57850">
    <property type="entry name" value="RING/U-box"/>
    <property type="match status" value="1"/>
</dbReference>
<evidence type="ECO:0000256" key="1">
    <source>
        <dbReference type="ARBA" id="ARBA00022723"/>
    </source>
</evidence>
<evidence type="ECO:0000313" key="8">
    <source>
        <dbReference type="Proteomes" id="UP000192596"/>
    </source>
</evidence>
<comment type="caution">
    <text evidence="7">The sequence shown here is derived from an EMBL/GenBank/DDBJ whole genome shotgun (WGS) entry which is preliminary data.</text>
</comment>
<dbReference type="PANTHER" id="PTHR45931:SF19">
    <property type="entry name" value="CHROMOSOME UNDETERMINED SCAFFOLD_3, WHOLE GENOME SHOTGUN SEQUENCE"/>
    <property type="match status" value="1"/>
</dbReference>
<dbReference type="PROSITE" id="PS50089">
    <property type="entry name" value="ZF_RING_2"/>
    <property type="match status" value="1"/>
</dbReference>
<dbReference type="InterPro" id="IPR013083">
    <property type="entry name" value="Znf_RING/FYVE/PHD"/>
</dbReference>
<dbReference type="GO" id="GO:0061630">
    <property type="term" value="F:ubiquitin protein ligase activity"/>
    <property type="evidence" value="ECO:0007669"/>
    <property type="project" value="TreeGrafter"/>
</dbReference>
<feature type="domain" description="RING-type" evidence="6">
    <location>
        <begin position="483"/>
        <end position="525"/>
    </location>
</feature>
<protein>
    <recommendedName>
        <fullName evidence="6">RING-type domain-containing protein</fullName>
    </recommendedName>
</protein>
<dbReference type="GO" id="GO:0006511">
    <property type="term" value="P:ubiquitin-dependent protein catabolic process"/>
    <property type="evidence" value="ECO:0007669"/>
    <property type="project" value="TreeGrafter"/>
</dbReference>
<reference evidence="8" key="1">
    <citation type="submission" date="2017-03" db="EMBL/GenBank/DDBJ databases">
        <title>Genomes of endolithic fungi from Antarctica.</title>
        <authorList>
            <person name="Coleine C."/>
            <person name="Masonjones S."/>
            <person name="Stajich J.E."/>
        </authorList>
    </citation>
    <scope>NUCLEOTIDE SEQUENCE [LARGE SCALE GENOMIC DNA]</scope>
    <source>
        <strain evidence="8">CCFEE 5527</strain>
    </source>
</reference>
<dbReference type="InterPro" id="IPR001841">
    <property type="entry name" value="Znf_RING"/>
</dbReference>
<name>A0A1V8TQY0_9PEZI</name>
<sequence>MAAVTGLTKKQNGALAGLEVGDLVIIYQDEVLYNSHGNMTEYDSNGEPVNMTDDEGESSDHDRDEENGSEGGEDDNSDAQSVAGSEESDAGEVSGSEEGADGTPEALVTIGLDASTQTDQGMPGAFPVLQGVIGVAAPIVATPTVAHTTNAPASRPRRVSAPLPIPPRAVRVAINSGVSEGPGPNGTAPAPTLVVGALPASVYLMADGNSTADDIDPNADLVQPQVYVLTNVTKDANGTVNDAKFVKLLHRIAEGAASSPSFTYDVFGEQVTHNVPAWVLTGMSTSGLPSQSNVTMVPITTLLPTKHFSLLPKPTAAVAREYMFSGECPFDCNDGYLPTVEDLVGKIPGYTSAATTERPPVCPSCMGVTICQEQQGLHATLEQFLTVDLGLVVEWLGRLNAQRRLLGYGFVQFDEREWGYMFDDMASDDGEGDGGDTGQYQEWDEAMDPNVGVVTRPASKVTIAALPRLPFGKLKGGQTGTDCLVCRDAFMDDTVVVQLPCGHCFCEGGCVEQWLKQWDTCPTCRRRVGQFVEKKTDVVVQESEVEEGTAA</sequence>
<dbReference type="GO" id="GO:0008270">
    <property type="term" value="F:zinc ion binding"/>
    <property type="evidence" value="ECO:0007669"/>
    <property type="project" value="UniProtKB-KW"/>
</dbReference>
<dbReference type="Gene3D" id="3.30.40.10">
    <property type="entry name" value="Zinc/RING finger domain, C3HC4 (zinc finger)"/>
    <property type="match status" value="1"/>
</dbReference>
<dbReference type="InterPro" id="IPR051834">
    <property type="entry name" value="RING_finger_E3_ligase"/>
</dbReference>
<organism evidence="7 8">
    <name type="scientific">Cryoendolithus antarcticus</name>
    <dbReference type="NCBI Taxonomy" id="1507870"/>
    <lineage>
        <taxon>Eukaryota</taxon>
        <taxon>Fungi</taxon>
        <taxon>Dikarya</taxon>
        <taxon>Ascomycota</taxon>
        <taxon>Pezizomycotina</taxon>
        <taxon>Dothideomycetes</taxon>
        <taxon>Dothideomycetidae</taxon>
        <taxon>Cladosporiales</taxon>
        <taxon>Cladosporiaceae</taxon>
        <taxon>Cryoendolithus</taxon>
    </lineage>
</organism>
<dbReference type="STRING" id="1507870.A0A1V8TQY0"/>
<dbReference type="GO" id="GO:0005634">
    <property type="term" value="C:nucleus"/>
    <property type="evidence" value="ECO:0007669"/>
    <property type="project" value="TreeGrafter"/>
</dbReference>
<dbReference type="AlphaFoldDB" id="A0A1V8TQY0"/>
<accession>A0A1V8TQY0</accession>
<dbReference type="PANTHER" id="PTHR45931">
    <property type="entry name" value="SI:CH211-59O9.10"/>
    <property type="match status" value="1"/>
</dbReference>
<evidence type="ECO:0000256" key="5">
    <source>
        <dbReference type="SAM" id="MobiDB-lite"/>
    </source>
</evidence>
<dbReference type="OrthoDB" id="8062037at2759"/>
<gene>
    <name evidence="7" type="ORF">B0A48_01907</name>
</gene>
<evidence type="ECO:0000256" key="2">
    <source>
        <dbReference type="ARBA" id="ARBA00022771"/>
    </source>
</evidence>
<evidence type="ECO:0000256" key="4">
    <source>
        <dbReference type="PROSITE-ProRule" id="PRU00175"/>
    </source>
</evidence>